<dbReference type="GO" id="GO:0005085">
    <property type="term" value="F:guanyl-nucleotide exchange factor activity"/>
    <property type="evidence" value="ECO:0007669"/>
    <property type="project" value="UniProtKB-KW"/>
</dbReference>
<dbReference type="GO" id="GO:0007186">
    <property type="term" value="P:G protein-coupled receptor signaling pathway"/>
    <property type="evidence" value="ECO:0007669"/>
    <property type="project" value="TreeGrafter"/>
</dbReference>
<dbReference type="GO" id="GO:0001965">
    <property type="term" value="F:G-protein alpha-subunit binding"/>
    <property type="evidence" value="ECO:0007669"/>
    <property type="project" value="TreeGrafter"/>
</dbReference>
<gene>
    <name evidence="4" type="ORF">BP5796_08384</name>
</gene>
<evidence type="ECO:0000256" key="1">
    <source>
        <dbReference type="ARBA" id="ARBA00009049"/>
    </source>
</evidence>
<dbReference type="PANTHER" id="PTHR12425:SF5">
    <property type="entry name" value="SYNEMBRYN"/>
    <property type="match status" value="1"/>
</dbReference>
<accession>A0A3D8R7J0</accession>
<dbReference type="PANTHER" id="PTHR12425">
    <property type="entry name" value="SYNEMBRYN"/>
    <property type="match status" value="1"/>
</dbReference>
<comment type="caution">
    <text evidence="4">The sequence shown here is derived from an EMBL/GenBank/DDBJ whole genome shotgun (WGS) entry which is preliminary data.</text>
</comment>
<dbReference type="AlphaFoldDB" id="A0A3D8R7J0"/>
<dbReference type="Pfam" id="PF10165">
    <property type="entry name" value="Ric8"/>
    <property type="match status" value="1"/>
</dbReference>
<name>A0A3D8R7J0_9HELO</name>
<sequence length="482" mass="53952">MPEPARSATASADLSATGPAKLKEVTRLVDTLTADLDKVSLLPHQRDAHLDALKIFGRDPSYADPIFTKRGIETLTRHAFDSPSNTTSRNALRCLANAMLLNQESRQIFVDLGYEAKVCDKLRNDNRDDEFLAGRVIFLTTYGTTINIEKLIDEHNVADIVCANIARHAQQYANEPTNTKKMDPMEDMSLNESLKLMYNLINFCPQRNRSFSPALQPILTILLRRPIPASKPLDPPIKFLLPALMLLDYNDPTSYGSIFPKSDPNTNVMRLLEILDLSIKAYTKGEEIEMELPPLLKILLMFYPSAPVSIKSIMQSRILPSEEDRKQVLGQASTTSGRMLKMSNNPVTPNTRVLVSELLFKLSDENARKFVENVGYGFASGYLMSKNLSVPQDAMETTTTGSGQEGQQRQIPINPITGQRLDAEPQVEMPEMTQDEKEREAERLFVLFERLRATGVMNVQNPVTAAAQEGRFQELDDDADSD</sequence>
<reference evidence="4 5" key="1">
    <citation type="journal article" date="2018" name="IMA Fungus">
        <title>IMA Genome-F 9: Draft genome sequence of Annulohypoxylon stygium, Aspergillus mulundensis, Berkeleyomyces basicola (syn. Thielaviopsis basicola), Ceratocystis smalleyi, two Cercospora beticola strains, Coleophoma cylindrospora, Fusarium fracticaudum, Phialophora cf. hyalina, and Morchella septimelata.</title>
        <authorList>
            <person name="Wingfield B.D."/>
            <person name="Bills G.F."/>
            <person name="Dong Y."/>
            <person name="Huang W."/>
            <person name="Nel W.J."/>
            <person name="Swalarsk-Parry B.S."/>
            <person name="Vaghefi N."/>
            <person name="Wilken P.M."/>
            <person name="An Z."/>
            <person name="de Beer Z.W."/>
            <person name="De Vos L."/>
            <person name="Chen L."/>
            <person name="Duong T.A."/>
            <person name="Gao Y."/>
            <person name="Hammerbacher A."/>
            <person name="Kikkert J.R."/>
            <person name="Li Y."/>
            <person name="Li H."/>
            <person name="Li K."/>
            <person name="Li Q."/>
            <person name="Liu X."/>
            <person name="Ma X."/>
            <person name="Naidoo K."/>
            <person name="Pethybridge S.J."/>
            <person name="Sun J."/>
            <person name="Steenkamp E.T."/>
            <person name="van der Nest M.A."/>
            <person name="van Wyk S."/>
            <person name="Wingfield M.J."/>
            <person name="Xiong C."/>
            <person name="Yue Q."/>
            <person name="Zhang X."/>
        </authorList>
    </citation>
    <scope>NUCLEOTIDE SEQUENCE [LARGE SCALE GENOMIC DNA]</scope>
    <source>
        <strain evidence="4 5">BP5796</strain>
    </source>
</reference>
<evidence type="ECO:0000313" key="4">
    <source>
        <dbReference type="EMBL" id="RDW69987.1"/>
    </source>
</evidence>
<protein>
    <recommendedName>
        <fullName evidence="6">Synembryn</fullName>
    </recommendedName>
</protein>
<dbReference type="OrthoDB" id="5585685at2759"/>
<dbReference type="Proteomes" id="UP000256328">
    <property type="component" value="Unassembled WGS sequence"/>
</dbReference>
<dbReference type="InterPro" id="IPR019318">
    <property type="entry name" value="Gua_nucleotide_exch_fac_Ric8"/>
</dbReference>
<evidence type="ECO:0000313" key="5">
    <source>
        <dbReference type="Proteomes" id="UP000256328"/>
    </source>
</evidence>
<keyword evidence="3" id="KW-0143">Chaperone</keyword>
<comment type="similarity">
    <text evidence="1">Belongs to the synembryn family.</text>
</comment>
<evidence type="ECO:0000256" key="3">
    <source>
        <dbReference type="ARBA" id="ARBA00023186"/>
    </source>
</evidence>
<proteinExistence type="inferred from homology"/>
<keyword evidence="2" id="KW-0344">Guanine-nucleotide releasing factor</keyword>
<evidence type="ECO:0008006" key="6">
    <source>
        <dbReference type="Google" id="ProtNLM"/>
    </source>
</evidence>
<dbReference type="EMBL" id="PDLN01000012">
    <property type="protein sequence ID" value="RDW69987.1"/>
    <property type="molecule type" value="Genomic_DNA"/>
</dbReference>
<dbReference type="GO" id="GO:0005737">
    <property type="term" value="C:cytoplasm"/>
    <property type="evidence" value="ECO:0007669"/>
    <property type="project" value="TreeGrafter"/>
</dbReference>
<keyword evidence="5" id="KW-1185">Reference proteome</keyword>
<organism evidence="4 5">
    <name type="scientific">Coleophoma crateriformis</name>
    <dbReference type="NCBI Taxonomy" id="565419"/>
    <lineage>
        <taxon>Eukaryota</taxon>
        <taxon>Fungi</taxon>
        <taxon>Dikarya</taxon>
        <taxon>Ascomycota</taxon>
        <taxon>Pezizomycotina</taxon>
        <taxon>Leotiomycetes</taxon>
        <taxon>Helotiales</taxon>
        <taxon>Dermateaceae</taxon>
        <taxon>Coleophoma</taxon>
    </lineage>
</organism>
<evidence type="ECO:0000256" key="2">
    <source>
        <dbReference type="ARBA" id="ARBA00022658"/>
    </source>
</evidence>
<dbReference type="SUPFAM" id="SSF48371">
    <property type="entry name" value="ARM repeat"/>
    <property type="match status" value="1"/>
</dbReference>
<dbReference type="InterPro" id="IPR016024">
    <property type="entry name" value="ARM-type_fold"/>
</dbReference>